<organism evidence="1 2">
    <name type="scientific">Bradyrhizobium neotropicale</name>
    <dbReference type="NCBI Taxonomy" id="1497615"/>
    <lineage>
        <taxon>Bacteria</taxon>
        <taxon>Pseudomonadati</taxon>
        <taxon>Pseudomonadota</taxon>
        <taxon>Alphaproteobacteria</taxon>
        <taxon>Hyphomicrobiales</taxon>
        <taxon>Nitrobacteraceae</taxon>
        <taxon>Bradyrhizobium</taxon>
    </lineage>
</organism>
<dbReference type="GeneID" id="32581753"/>
<comment type="caution">
    <text evidence="1">The sequence shown here is derived from an EMBL/GenBank/DDBJ whole genome shotgun (WGS) entry which is preliminary data.</text>
</comment>
<name>A0A176Z207_9BRAD</name>
<accession>A0A176Z207</accession>
<reference evidence="1 2" key="1">
    <citation type="submission" date="2016-02" db="EMBL/GenBank/DDBJ databases">
        <title>Draft genome sequence of the strain BR 10247T Bradyrhizobium neotropicale isolated from nodules of Centrolobium paraense.</title>
        <authorList>
            <person name="Simoes-Araujo J.L."/>
            <person name="Barauna A.C."/>
            <person name="Silva K."/>
            <person name="Zilli J.E."/>
        </authorList>
    </citation>
    <scope>NUCLEOTIDE SEQUENCE [LARGE SCALE GENOMIC DNA]</scope>
    <source>
        <strain evidence="1 2">BR 10247</strain>
    </source>
</reference>
<keyword evidence="2" id="KW-1185">Reference proteome</keyword>
<dbReference type="EMBL" id="LSEF01000071">
    <property type="protein sequence ID" value="OAF14118.1"/>
    <property type="molecule type" value="Genomic_DNA"/>
</dbReference>
<proteinExistence type="predicted"/>
<evidence type="ECO:0000313" key="2">
    <source>
        <dbReference type="Proteomes" id="UP000077173"/>
    </source>
</evidence>
<evidence type="ECO:0000313" key="1">
    <source>
        <dbReference type="EMBL" id="OAF14118.1"/>
    </source>
</evidence>
<dbReference type="Proteomes" id="UP000077173">
    <property type="component" value="Unassembled WGS sequence"/>
</dbReference>
<dbReference type="AlphaFoldDB" id="A0A176Z207"/>
<protein>
    <submittedName>
        <fullName evidence="1">Uncharacterized protein</fullName>
    </submittedName>
</protein>
<sequence>MIMGRPKGVIGRVAEATGLDQATIRRAVTAAGLDPQTASFEQAAQLAQSIPDPARVIGHAANGRGEGGHTTTDSLAEARAHAERLRARKIELLNAKLEGSLIPREAVTATGQRILAEARTALLSLGHRLAPKVAGKTDAREIARIVETEVRDVLGTLADEAKFFADLDAEALS</sequence>
<gene>
    <name evidence="1" type="ORF">AXW67_00545</name>
</gene>